<dbReference type="InterPro" id="IPR043129">
    <property type="entry name" value="ATPase_NBD"/>
</dbReference>
<gene>
    <name evidence="1" type="ORF">TRFO_21150</name>
</gene>
<comment type="caution">
    <text evidence="1">The sequence shown here is derived from an EMBL/GenBank/DDBJ whole genome shotgun (WGS) entry which is preliminary data.</text>
</comment>
<dbReference type="AlphaFoldDB" id="A0A1J4KKB8"/>
<dbReference type="InterPro" id="IPR004000">
    <property type="entry name" value="Actin"/>
</dbReference>
<dbReference type="VEuPathDB" id="TrichDB:TRFO_21150"/>
<dbReference type="RefSeq" id="XP_068362933.1">
    <property type="nucleotide sequence ID" value="XM_068501789.1"/>
</dbReference>
<dbReference type="Pfam" id="PF00022">
    <property type="entry name" value="Actin"/>
    <property type="match status" value="2"/>
</dbReference>
<dbReference type="PANTHER" id="PTHR11937">
    <property type="entry name" value="ACTIN"/>
    <property type="match status" value="1"/>
</dbReference>
<sequence>MVSNAPLTSTEDRVHLCDVLFNKLGASHVFLADAAVLTSYVNGRLTSLVIEFGQETVYLVPVVNGYAKAERIVRIENSDPKTLIGSSELADAIVKVANGESELITSIVLGGTPAETADARKKIEESLNGKVEGAKAYSTLAAGTSAFCGGSLLACMKEFPAMRLTKEEFEGKRDEVVSKKFFP</sequence>
<name>A0A1J4KKB8_9EUKA</name>
<dbReference type="Gene3D" id="3.30.420.40">
    <property type="match status" value="4"/>
</dbReference>
<dbReference type="EMBL" id="MLAK01000629">
    <property type="protein sequence ID" value="OHT09797.1"/>
    <property type="molecule type" value="Genomic_DNA"/>
</dbReference>
<organism evidence="1 2">
    <name type="scientific">Tritrichomonas foetus</name>
    <dbReference type="NCBI Taxonomy" id="1144522"/>
    <lineage>
        <taxon>Eukaryota</taxon>
        <taxon>Metamonada</taxon>
        <taxon>Parabasalia</taxon>
        <taxon>Tritrichomonadida</taxon>
        <taxon>Tritrichomonadidae</taxon>
        <taxon>Tritrichomonas</taxon>
    </lineage>
</organism>
<evidence type="ECO:0008006" key="3">
    <source>
        <dbReference type="Google" id="ProtNLM"/>
    </source>
</evidence>
<proteinExistence type="predicted"/>
<dbReference type="Proteomes" id="UP000179807">
    <property type="component" value="Unassembled WGS sequence"/>
</dbReference>
<dbReference type="GeneID" id="94836493"/>
<accession>A0A1J4KKB8</accession>
<evidence type="ECO:0000313" key="1">
    <source>
        <dbReference type="EMBL" id="OHT09797.1"/>
    </source>
</evidence>
<evidence type="ECO:0000313" key="2">
    <source>
        <dbReference type="Proteomes" id="UP000179807"/>
    </source>
</evidence>
<dbReference type="SUPFAM" id="SSF53067">
    <property type="entry name" value="Actin-like ATPase domain"/>
    <property type="match status" value="2"/>
</dbReference>
<protein>
    <recommendedName>
        <fullName evidence="3">Actin</fullName>
    </recommendedName>
</protein>
<keyword evidence="2" id="KW-1185">Reference proteome</keyword>
<reference evidence="1" key="1">
    <citation type="submission" date="2016-10" db="EMBL/GenBank/DDBJ databases">
        <authorList>
            <person name="Benchimol M."/>
            <person name="Almeida L.G."/>
            <person name="Vasconcelos A.T."/>
            <person name="Perreira-Neves A."/>
            <person name="Rosa I.A."/>
            <person name="Tasca T."/>
            <person name="Bogo M.R."/>
            <person name="de Souza W."/>
        </authorList>
    </citation>
    <scope>NUCLEOTIDE SEQUENCE [LARGE SCALE GENOMIC DNA]</scope>
    <source>
        <strain evidence="1">K</strain>
    </source>
</reference>